<dbReference type="Gene3D" id="3.30.700.10">
    <property type="entry name" value="Glycoprotein, Type 4 Pilin"/>
    <property type="match status" value="1"/>
</dbReference>
<dbReference type="STRING" id="225849.swp_4127"/>
<proteinExistence type="predicted"/>
<protein>
    <submittedName>
        <fullName evidence="2">Type II secretory pathway, pseudopilin PulG</fullName>
    </submittedName>
</protein>
<dbReference type="NCBIfam" id="TIGR02532">
    <property type="entry name" value="IV_pilin_GFxxxE"/>
    <property type="match status" value="1"/>
</dbReference>
<dbReference type="SUPFAM" id="SSF54523">
    <property type="entry name" value="Pili subunits"/>
    <property type="match status" value="1"/>
</dbReference>
<accession>B8CT14</accession>
<dbReference type="EMBL" id="CP000472">
    <property type="protein sequence ID" value="ACJ30790.1"/>
    <property type="molecule type" value="Genomic_DNA"/>
</dbReference>
<evidence type="ECO:0000256" key="1">
    <source>
        <dbReference type="SAM" id="Phobius"/>
    </source>
</evidence>
<organism evidence="2 3">
    <name type="scientific">Shewanella piezotolerans (strain WP3 / JCM 13877)</name>
    <dbReference type="NCBI Taxonomy" id="225849"/>
    <lineage>
        <taxon>Bacteria</taxon>
        <taxon>Pseudomonadati</taxon>
        <taxon>Pseudomonadota</taxon>
        <taxon>Gammaproteobacteria</taxon>
        <taxon>Alteromonadales</taxon>
        <taxon>Shewanellaceae</taxon>
        <taxon>Shewanella</taxon>
    </lineage>
</organism>
<dbReference type="HOGENOM" id="CLU_098637_3_1_6"/>
<dbReference type="eggNOG" id="COG2165">
    <property type="taxonomic scope" value="Bacteria"/>
</dbReference>
<dbReference type="OrthoDB" id="5828185at2"/>
<dbReference type="InterPro" id="IPR012902">
    <property type="entry name" value="N_methyl_site"/>
</dbReference>
<dbReference type="PROSITE" id="PS00409">
    <property type="entry name" value="PROKAR_NTER_METHYL"/>
    <property type="match status" value="1"/>
</dbReference>
<keyword evidence="1" id="KW-0812">Transmembrane</keyword>
<keyword evidence="3" id="KW-1185">Reference proteome</keyword>
<feature type="transmembrane region" description="Helical" evidence="1">
    <location>
        <begin position="12"/>
        <end position="31"/>
    </location>
</feature>
<gene>
    <name evidence="2" type="ordered locus">swp_4127</name>
</gene>
<sequence>MSKQKGFTLIELVVVIIILGILAVVAAPKFINLSRDAKISTLDGIGAAIKFAADETYLKAQIEGAAEQARSSASNPPFVEIPAGIFELKYGYPEAWPESGLGILDMVDIDDSIVVCFGSDCDSASNSSRVQIGYNLVQGESLPSDDEACYLRYSEPGGTGGNSETRYTVTHFTDGC</sequence>
<dbReference type="InterPro" id="IPR045584">
    <property type="entry name" value="Pilin-like"/>
</dbReference>
<dbReference type="Pfam" id="PF07963">
    <property type="entry name" value="N_methyl"/>
    <property type="match status" value="1"/>
</dbReference>
<dbReference type="RefSeq" id="WP_020914130.1">
    <property type="nucleotide sequence ID" value="NC_011566.1"/>
</dbReference>
<reference evidence="2 3" key="1">
    <citation type="journal article" date="2008" name="PLoS ONE">
        <title>Environmental adaptation: genomic analysis of the piezotolerant and psychrotolerant deep-sea iron reducing bacterium Shewanella piezotolerans WP3.</title>
        <authorList>
            <person name="Wang F."/>
            <person name="Wang J."/>
            <person name="Jian H."/>
            <person name="Zhang B."/>
            <person name="Li S."/>
            <person name="Wang F."/>
            <person name="Zeng X."/>
            <person name="Gao L."/>
            <person name="Bartlett D.H."/>
            <person name="Yu J."/>
            <person name="Hu S."/>
            <person name="Xiao X."/>
        </authorList>
    </citation>
    <scope>NUCLEOTIDE SEQUENCE [LARGE SCALE GENOMIC DNA]</scope>
    <source>
        <strain evidence="3">WP3 / JCM 13877</strain>
    </source>
</reference>
<dbReference type="Proteomes" id="UP000000753">
    <property type="component" value="Chromosome"/>
</dbReference>
<keyword evidence="1" id="KW-0472">Membrane</keyword>
<evidence type="ECO:0000313" key="2">
    <source>
        <dbReference type="EMBL" id="ACJ30790.1"/>
    </source>
</evidence>
<dbReference type="KEGG" id="swp:swp_4127"/>
<evidence type="ECO:0000313" key="3">
    <source>
        <dbReference type="Proteomes" id="UP000000753"/>
    </source>
</evidence>
<keyword evidence="1" id="KW-1133">Transmembrane helix</keyword>
<dbReference type="AlphaFoldDB" id="B8CT14"/>
<name>B8CT14_SHEPW</name>